<dbReference type="InterPro" id="IPR013708">
    <property type="entry name" value="Shikimate_DH-bd_N"/>
</dbReference>
<feature type="domain" description="Shikimate dehydrogenase substrate binding N-terminal" evidence="1">
    <location>
        <begin position="6"/>
        <end position="86"/>
    </location>
</feature>
<dbReference type="GO" id="GO:0050661">
    <property type="term" value="F:NADP binding"/>
    <property type="evidence" value="ECO:0007669"/>
    <property type="project" value="TreeGrafter"/>
</dbReference>
<dbReference type="InterPro" id="IPR036291">
    <property type="entry name" value="NAD(P)-bd_dom_sf"/>
</dbReference>
<dbReference type="EMBL" id="CAEZTK010000003">
    <property type="protein sequence ID" value="CAB4560087.1"/>
    <property type="molecule type" value="Genomic_DNA"/>
</dbReference>
<name>A0A6J6D863_9ZZZZ</name>
<dbReference type="GO" id="GO:0019632">
    <property type="term" value="P:shikimate metabolic process"/>
    <property type="evidence" value="ECO:0007669"/>
    <property type="project" value="TreeGrafter"/>
</dbReference>
<evidence type="ECO:0000259" key="1">
    <source>
        <dbReference type="Pfam" id="PF08501"/>
    </source>
</evidence>
<dbReference type="GO" id="GO:0009423">
    <property type="term" value="P:chorismate biosynthetic process"/>
    <property type="evidence" value="ECO:0007669"/>
    <property type="project" value="TreeGrafter"/>
</dbReference>
<dbReference type="Pfam" id="PF08501">
    <property type="entry name" value="Shikimate_dh_N"/>
    <property type="match status" value="1"/>
</dbReference>
<dbReference type="GO" id="GO:0005829">
    <property type="term" value="C:cytosol"/>
    <property type="evidence" value="ECO:0007669"/>
    <property type="project" value="TreeGrafter"/>
</dbReference>
<protein>
    <submittedName>
        <fullName evidence="2">Unannotated protein</fullName>
    </submittedName>
</protein>
<dbReference type="CDD" id="cd01065">
    <property type="entry name" value="NAD_bind_Shikimate_DH"/>
    <property type="match status" value="1"/>
</dbReference>
<accession>A0A6J6D863</accession>
<dbReference type="Gene3D" id="3.40.50.720">
    <property type="entry name" value="NAD(P)-binding Rossmann-like Domain"/>
    <property type="match status" value="1"/>
</dbReference>
<dbReference type="InterPro" id="IPR046346">
    <property type="entry name" value="Aminoacid_DH-like_N_sf"/>
</dbReference>
<dbReference type="Gene3D" id="3.40.50.10860">
    <property type="entry name" value="Leucine Dehydrogenase, chain A, domain 1"/>
    <property type="match status" value="1"/>
</dbReference>
<dbReference type="PANTHER" id="PTHR21089">
    <property type="entry name" value="SHIKIMATE DEHYDROGENASE"/>
    <property type="match status" value="1"/>
</dbReference>
<dbReference type="GO" id="GO:0004764">
    <property type="term" value="F:shikimate 3-dehydrogenase (NADP+) activity"/>
    <property type="evidence" value="ECO:0007669"/>
    <property type="project" value="InterPro"/>
</dbReference>
<dbReference type="SUPFAM" id="SSF53223">
    <property type="entry name" value="Aminoacid dehydrogenase-like, N-terminal domain"/>
    <property type="match status" value="1"/>
</dbReference>
<organism evidence="2">
    <name type="scientific">freshwater metagenome</name>
    <dbReference type="NCBI Taxonomy" id="449393"/>
    <lineage>
        <taxon>unclassified sequences</taxon>
        <taxon>metagenomes</taxon>
        <taxon>ecological metagenomes</taxon>
    </lineage>
</organism>
<evidence type="ECO:0000313" key="2">
    <source>
        <dbReference type="EMBL" id="CAB4560087.1"/>
    </source>
</evidence>
<gene>
    <name evidence="2" type="ORF">UFOPK1643_00104</name>
</gene>
<dbReference type="PANTHER" id="PTHR21089:SF1">
    <property type="entry name" value="BIFUNCTIONAL 3-DEHYDROQUINATE DEHYDRATASE_SHIKIMATE DEHYDROGENASE, CHLOROPLASTIC"/>
    <property type="match status" value="1"/>
</dbReference>
<sequence>MIKAAVLGSPISHSLSPHIHSLAYEFLGVKADYSRFEVKSGELSKFLLSHSELNALSLTMPLKEEALLIADYVSDLSTQISSGNTLTKLDEKWYLTSTDVAGFTESIASNNVLLDGAVLVIGSGATARAFVASCNADDRLQSGQVHVIHRNPERQKQMRTAAPNLDLVFHQWDSFSLINEMSLVVNTTPAGVADVFAEAIDKPRGVFFEALYNPWPTRVLEKWRNQDGRTIDGIDLLVHQAISQVEIFSKKTVDRKTLSALMRSKAIEVLQQSTA</sequence>
<reference evidence="2" key="1">
    <citation type="submission" date="2020-05" db="EMBL/GenBank/DDBJ databases">
        <authorList>
            <person name="Chiriac C."/>
            <person name="Salcher M."/>
            <person name="Ghai R."/>
            <person name="Kavagutti S V."/>
        </authorList>
    </citation>
    <scope>NUCLEOTIDE SEQUENCE</scope>
</reference>
<dbReference type="SUPFAM" id="SSF51735">
    <property type="entry name" value="NAD(P)-binding Rossmann-fold domains"/>
    <property type="match status" value="1"/>
</dbReference>
<dbReference type="AlphaFoldDB" id="A0A6J6D863"/>
<dbReference type="InterPro" id="IPR022893">
    <property type="entry name" value="Shikimate_DH_fam"/>
</dbReference>
<proteinExistence type="predicted"/>